<dbReference type="VEuPathDB" id="GiardiaDB:GMRT_23426"/>
<dbReference type="InterPro" id="IPR002110">
    <property type="entry name" value="Ankyrin_rpt"/>
</dbReference>
<proteinExistence type="predicted"/>
<feature type="region of interest" description="Disordered" evidence="1">
    <location>
        <begin position="157"/>
        <end position="187"/>
    </location>
</feature>
<keyword evidence="3" id="KW-1185">Reference proteome</keyword>
<evidence type="ECO:0000313" key="2">
    <source>
        <dbReference type="EMBL" id="TNJ27819.1"/>
    </source>
</evidence>
<evidence type="ECO:0000313" key="3">
    <source>
        <dbReference type="Proteomes" id="UP000315496"/>
    </source>
</evidence>
<sequence>MRSGRGRRWTDCTVWPHSCPPPHERGVEDSEGHGNGGLGTGGSSRRDRPTPLQGATDVLGVRNTTRGHRGPWDAALMMAASHGCPPSVLLLLPLEGGLFNNRKETALLLALQEGRVECARLLADEAAVHEEDGRMHGDPRACSGVARLTPIKDVSSSCRCPGGGGRAEGTGEAGDAQPAPRPGPPVPNRAVVRAVGSPGARRDGLVGTTSASPEYWTTPSVRTRWLTGASSASHARRTRSSFPAGTSSSVRYVRTGSSTAVRTAGGRPTRPLSSSILSGRMRSHTTPSLSIQMSWRSVVSPNPGTIGLSLGGQGMIPSLPHMGVPGEGLWFDREDPGLFGLLFKSLRA</sequence>
<accession>A0A4Z1T5L6</accession>
<comment type="caution">
    <text evidence="2">The sequence shown here is derived from an EMBL/GenBank/DDBJ whole genome shotgun (WGS) entry which is preliminary data.</text>
</comment>
<organism evidence="2 3">
    <name type="scientific">Giardia muris</name>
    <dbReference type="NCBI Taxonomy" id="5742"/>
    <lineage>
        <taxon>Eukaryota</taxon>
        <taxon>Metamonada</taxon>
        <taxon>Diplomonadida</taxon>
        <taxon>Hexamitidae</taxon>
        <taxon>Giardiinae</taxon>
        <taxon>Giardia</taxon>
    </lineage>
</organism>
<feature type="compositionally biased region" description="Basic and acidic residues" evidence="1">
    <location>
        <begin position="22"/>
        <end position="32"/>
    </location>
</feature>
<name>A0A4Z1T5L6_GIAMU</name>
<dbReference type="InterPro" id="IPR036770">
    <property type="entry name" value="Ankyrin_rpt-contain_sf"/>
</dbReference>
<dbReference type="Pfam" id="PF12796">
    <property type="entry name" value="Ank_2"/>
    <property type="match status" value="1"/>
</dbReference>
<dbReference type="Gene3D" id="1.25.40.20">
    <property type="entry name" value="Ankyrin repeat-containing domain"/>
    <property type="match status" value="1"/>
</dbReference>
<evidence type="ECO:0000256" key="1">
    <source>
        <dbReference type="SAM" id="MobiDB-lite"/>
    </source>
</evidence>
<dbReference type="SUPFAM" id="SSF48403">
    <property type="entry name" value="Ankyrin repeat"/>
    <property type="match status" value="1"/>
</dbReference>
<protein>
    <submittedName>
        <fullName evidence="2">Ankyrin repeat protein 1</fullName>
    </submittedName>
</protein>
<feature type="region of interest" description="Disordered" evidence="1">
    <location>
        <begin position="1"/>
        <end position="55"/>
    </location>
</feature>
<dbReference type="Proteomes" id="UP000315496">
    <property type="component" value="Chromosome 3"/>
</dbReference>
<feature type="compositionally biased region" description="Polar residues" evidence="1">
    <location>
        <begin position="243"/>
        <end position="261"/>
    </location>
</feature>
<dbReference type="AlphaFoldDB" id="A0A4Z1T5L6"/>
<dbReference type="EMBL" id="VDLU01000003">
    <property type="protein sequence ID" value="TNJ27819.1"/>
    <property type="molecule type" value="Genomic_DNA"/>
</dbReference>
<feature type="region of interest" description="Disordered" evidence="1">
    <location>
        <begin position="229"/>
        <end position="283"/>
    </location>
</feature>
<reference evidence="2 3" key="1">
    <citation type="submission" date="2019-05" db="EMBL/GenBank/DDBJ databases">
        <title>The compact genome of Giardia muris reveals important steps in the evolution of intestinal protozoan parasites.</title>
        <authorList>
            <person name="Xu F."/>
            <person name="Jimenez-Gonzalez A."/>
            <person name="Einarsson E."/>
            <person name="Astvaldsson A."/>
            <person name="Peirasmaki D."/>
            <person name="Eckmann L."/>
            <person name="Andersson J.O."/>
            <person name="Svard S.G."/>
            <person name="Jerlstrom-Hultqvist J."/>
        </authorList>
    </citation>
    <scope>NUCLEOTIDE SEQUENCE [LARGE SCALE GENOMIC DNA]</scope>
    <source>
        <strain evidence="2 3">Roberts-Thomson</strain>
    </source>
</reference>
<feature type="compositionally biased region" description="Gly residues" evidence="1">
    <location>
        <begin position="33"/>
        <end position="42"/>
    </location>
</feature>
<gene>
    <name evidence="2" type="ORF">GMRT_23426</name>
</gene>
<feature type="compositionally biased region" description="Gly residues" evidence="1">
    <location>
        <begin position="161"/>
        <end position="172"/>
    </location>
</feature>